<dbReference type="EMBL" id="CP025085">
    <property type="protein sequence ID" value="AUH00632.1"/>
    <property type="molecule type" value="Genomic_DNA"/>
</dbReference>
<reference evidence="9" key="2">
    <citation type="submission" date="2013-09" db="EMBL/GenBank/DDBJ databases">
        <authorList>
            <person name="Wang G."/>
            <person name="Yang Y."/>
            <person name="Su Y."/>
        </authorList>
    </citation>
    <scope>NUCLEOTIDE SEQUENCE</scope>
    <source>
        <strain evidence="9">ATCC 39006</strain>
    </source>
</reference>
<dbReference type="AlphaFoldDB" id="A0A2I5T7T3"/>
<dbReference type="Gene3D" id="3.90.980.10">
    <property type="entry name" value="DNA primase, catalytic core, N-terminal domain"/>
    <property type="match status" value="1"/>
</dbReference>
<dbReference type="GO" id="GO:0008270">
    <property type="term" value="F:zinc ion binding"/>
    <property type="evidence" value="ECO:0007669"/>
    <property type="project" value="UniProtKB-KW"/>
</dbReference>
<dbReference type="PANTHER" id="PTHR30313">
    <property type="entry name" value="DNA PRIMASE"/>
    <property type="match status" value="1"/>
</dbReference>
<accession>A0A2I5T7T3</accession>
<dbReference type="KEGG" id="serq:CWC46_12900"/>
<evidence type="ECO:0000259" key="5">
    <source>
        <dbReference type="SMART" id="SM00400"/>
    </source>
</evidence>
<proteinExistence type="predicted"/>
<dbReference type="Gene3D" id="3.40.1360.10">
    <property type="match status" value="1"/>
</dbReference>
<reference evidence="9" key="4">
    <citation type="submission" date="2017-11" db="EMBL/GenBank/DDBJ databases">
        <title>Complete genome sequence of Serratia sp. ATCC 39006.</title>
        <authorList>
            <person name="Hampton H.G."/>
            <person name="Jackson S.A."/>
            <person name="Jauregui R."/>
            <person name="Poulter G.T.M."/>
            <person name="Salmond G.P.C."/>
            <person name="Fineran P.C."/>
        </authorList>
    </citation>
    <scope>NUCLEOTIDE SEQUENCE</scope>
    <source>
        <strain evidence="9">ATCC 39006</strain>
    </source>
</reference>
<dbReference type="RefSeq" id="WP_021016154.1">
    <property type="nucleotide sequence ID" value="NZ_CP025084.1"/>
</dbReference>
<evidence type="ECO:0000313" key="9">
    <source>
        <dbReference type="EMBL" id="AUH04953.1"/>
    </source>
</evidence>
<dbReference type="GO" id="GO:0005737">
    <property type="term" value="C:cytoplasm"/>
    <property type="evidence" value="ECO:0007669"/>
    <property type="project" value="TreeGrafter"/>
</dbReference>
<evidence type="ECO:0000256" key="2">
    <source>
        <dbReference type="ARBA" id="ARBA00022771"/>
    </source>
</evidence>
<organism evidence="9 10">
    <name type="scientific">Serratia sp. (strain ATCC 39006)</name>
    <name type="common">Prodigiosinella confusarubida</name>
    <dbReference type="NCBI Taxonomy" id="104623"/>
    <lineage>
        <taxon>Bacteria</taxon>
        <taxon>Pseudomonadati</taxon>
        <taxon>Pseudomonadota</taxon>
        <taxon>Gammaproteobacteria</taxon>
        <taxon>Enterobacterales</taxon>
        <taxon>Pectobacteriaceae</taxon>
        <taxon>Prodigiosinella</taxon>
    </lineage>
</organism>
<feature type="compositionally biased region" description="Low complexity" evidence="4">
    <location>
        <begin position="949"/>
        <end position="960"/>
    </location>
</feature>
<dbReference type="KEGG" id="sera:Ser39006_012905"/>
<dbReference type="Proteomes" id="UP000233778">
    <property type="component" value="Chromosome"/>
</dbReference>
<keyword evidence="10" id="KW-1185">Reference proteome</keyword>
<dbReference type="Pfam" id="PF13155">
    <property type="entry name" value="Toprim_2"/>
    <property type="match status" value="1"/>
</dbReference>
<dbReference type="GO" id="GO:0003899">
    <property type="term" value="F:DNA-directed RNA polymerase activity"/>
    <property type="evidence" value="ECO:0007669"/>
    <property type="project" value="InterPro"/>
</dbReference>
<dbReference type="GO" id="GO:0003677">
    <property type="term" value="F:DNA binding"/>
    <property type="evidence" value="ECO:0007669"/>
    <property type="project" value="InterPro"/>
</dbReference>
<feature type="domain" description="Zinc finger CHC2-type" evidence="5">
    <location>
        <begin position="37"/>
        <end position="91"/>
    </location>
</feature>
<dbReference type="EMBL" id="CP025084">
    <property type="protein sequence ID" value="AUH04953.1"/>
    <property type="molecule type" value="Genomic_DNA"/>
</dbReference>
<dbReference type="EMBL" id="CP025084">
    <property type="protein sequence ID" value="AUH04949.1"/>
    <property type="molecule type" value="Genomic_DNA"/>
</dbReference>
<evidence type="ECO:0000313" key="6">
    <source>
        <dbReference type="EMBL" id="AUH00628.1"/>
    </source>
</evidence>
<reference evidence="6 11" key="3">
    <citation type="submission" date="2017-11" db="EMBL/GenBank/DDBJ databases">
        <title>Complete genome sequence of Serratia sp. ATCC 39006 LacA.</title>
        <authorList>
            <person name="Hampton H.G."/>
            <person name="Jackson S.A."/>
            <person name="Jauregui R."/>
            <person name="Poulter G.T.M."/>
            <person name="Salmond G.P.C."/>
            <person name="Fineran P.C."/>
        </authorList>
    </citation>
    <scope>NUCLEOTIDE SEQUENCE [LARGE SCALE GENOMIC DNA]</scope>
    <source>
        <strain evidence="6 11">ATCC 39006</strain>
    </source>
</reference>
<evidence type="ECO:0000256" key="4">
    <source>
        <dbReference type="SAM" id="MobiDB-lite"/>
    </source>
</evidence>
<dbReference type="SUPFAM" id="SSF57783">
    <property type="entry name" value="Zinc beta-ribbon"/>
    <property type="match status" value="1"/>
</dbReference>
<reference evidence="9 10" key="1">
    <citation type="journal article" date="2013" name="Genome Announc.">
        <title>Draft genome sequence of Serratia sp. strain ATCC 39006, a model bacterium for analysis of the biosynthesis and regulation of prodigiosin, a carbapenem, and gas vesicles.</title>
        <authorList>
            <person name="Fineran P.C."/>
            <person name="Iglesias Cans M.C."/>
            <person name="Ramsay J.P."/>
            <person name="Wilf N.M."/>
            <person name="Cossyleon D."/>
            <person name="McNeil M.B."/>
            <person name="Williamson N.R."/>
            <person name="Monson R.E."/>
            <person name="Becher S.A."/>
            <person name="Stanton J.A."/>
            <person name="Brugger K."/>
            <person name="Brown S.D."/>
            <person name="Salmond G.P."/>
        </authorList>
    </citation>
    <scope>NUCLEOTIDE SEQUENCE [LARGE SCALE GENOMIC DNA]</scope>
    <source>
        <strain evidence="9">ATCC 39006</strain>
        <strain evidence="10">ATCC 39006 / SC 11482</strain>
    </source>
</reference>
<dbReference type="CDD" id="cd03364">
    <property type="entry name" value="TOPRIM_DnaG_primases"/>
    <property type="match status" value="1"/>
</dbReference>
<dbReference type="InterPro" id="IPR036977">
    <property type="entry name" value="DNA_primase_Znf_CHC2"/>
</dbReference>
<dbReference type="InterPro" id="IPR002694">
    <property type="entry name" value="Znf_CHC2"/>
</dbReference>
<dbReference type="SMART" id="SM00400">
    <property type="entry name" value="ZnF_CHCC"/>
    <property type="match status" value="1"/>
</dbReference>
<dbReference type="Gene3D" id="3.90.580.10">
    <property type="entry name" value="Zinc finger, CHC2-type domain"/>
    <property type="match status" value="1"/>
</dbReference>
<dbReference type="InterPro" id="IPR034151">
    <property type="entry name" value="TOPRIM_DnaG_bac"/>
</dbReference>
<keyword evidence="3" id="KW-0862">Zinc</keyword>
<keyword evidence="1" id="KW-0479">Metal-binding</keyword>
<feature type="region of interest" description="Disordered" evidence="4">
    <location>
        <begin position="934"/>
        <end position="971"/>
    </location>
</feature>
<dbReference type="KEGG" id="serq:CWC46_12930"/>
<keyword evidence="2" id="KW-0863">Zinc-finger</keyword>
<dbReference type="Proteomes" id="UP000017700">
    <property type="component" value="Chromosome"/>
</dbReference>
<evidence type="ECO:0000313" key="7">
    <source>
        <dbReference type="EMBL" id="AUH00632.1"/>
    </source>
</evidence>
<dbReference type="EMBL" id="CP025085">
    <property type="protein sequence ID" value="AUH00628.1"/>
    <property type="molecule type" value="Genomic_DNA"/>
</dbReference>
<dbReference type="STRING" id="104623.Ser39006_02891"/>
<evidence type="ECO:0000313" key="10">
    <source>
        <dbReference type="Proteomes" id="UP000017700"/>
    </source>
</evidence>
<dbReference type="SUPFAM" id="SSF56731">
    <property type="entry name" value="DNA primase core"/>
    <property type="match status" value="1"/>
</dbReference>
<dbReference type="KEGG" id="sera:Ser39006_012935"/>
<name>A0A2I5T7T3_SERS3</name>
<dbReference type="GO" id="GO:0006269">
    <property type="term" value="P:DNA replication, synthesis of primer"/>
    <property type="evidence" value="ECO:0007669"/>
    <property type="project" value="TreeGrafter"/>
</dbReference>
<evidence type="ECO:0000313" key="8">
    <source>
        <dbReference type="EMBL" id="AUH04949.1"/>
    </source>
</evidence>
<dbReference type="InterPro" id="IPR050219">
    <property type="entry name" value="DnaG_primase"/>
</dbReference>
<gene>
    <name evidence="6" type="ORF">CWC46_12900</name>
    <name evidence="7" type="ORF">CWC46_12930</name>
    <name evidence="8" type="ORF">Ser39006_012905</name>
    <name evidence="9" type="ORF">Ser39006_012935</name>
</gene>
<evidence type="ECO:0000256" key="3">
    <source>
        <dbReference type="ARBA" id="ARBA00022833"/>
    </source>
</evidence>
<evidence type="ECO:0000256" key="1">
    <source>
        <dbReference type="ARBA" id="ARBA00022723"/>
    </source>
</evidence>
<dbReference type="Pfam" id="PF01807">
    <property type="entry name" value="Zn_ribbon_DnaG"/>
    <property type="match status" value="1"/>
</dbReference>
<dbReference type="InterPro" id="IPR037068">
    <property type="entry name" value="DNA_primase_core_N_sf"/>
</dbReference>
<sequence length="1005" mass="109473">MGRMTPAELTRLKREVSLLTVAQNQGHRLKKQGDDSVVCLCPFHREKTPSCVITPSKNLYHCFGCGASGSVLDWLQHTEKLTYPQTLVRLRELAGSASSLAAVPSLASPASPPLVRTPLSDLDDDGQALLHQVIDFYHQNLLNNPEAQQWLVSRGLNHPELVSHFRIGFAGHHGIGGSAGVLPSSASGEGKRLRERLAGLGVLRQTTRQDHFRGCVVMPVIGWAESATVAQRGRVLQLYGRRTTADYAVKKGAAKHLYLPSPLSGVWNEEALKASSEVILCEALIDAMTFWCAGFRNVTTAYGANGFTAEHLAALQYHGVKRVLIAYDRDEAGDRGAEAVAGDLLESGIEAWRVQFPQGLDANAYALKSGNPEAALGLALEQAQWMGKGIGPGVVFSHETPVSEVDGGASSLTASAPAVDVVPCEQTDAGELLLRAGPRVWRVRGWQKNSVAEVMKVNVQVRDESTGAFHVDSLDMYSSRHRQGYISAAAGELGCEVSVIKRECGRVLLMLEQKQDEQRRGTENAEPVAITVSGEDEAAALELLNAPDLAERIVDDLASCGVVGESTNLLMGYLAATSRKLDKPLAVLIQSSSAAGKSSLMDAVLGLMPEEERIQYSAMTGQSLYYLGETSLQHKILAIAEEEGVRQAAYALKLLQSDGELKIASTGKNEQSGELVTREYKVQGPVMLMLTTTAIDVDEELLNRCLVLTVNESREQTQAIHAMQRHGQTLAGLLQFSEKQYLTRLHQNAQRLLRPLKVVNPYADRLTFLSDKTRTRRDHMKYLTLIQSIALLHQYQRAVKRVEHRGAVIEYIEVAQSDIVLANRLAHEVLGRTLDEMPPQTRKLLVWLKGWVQETAQGQALKAEEVRFTRRDIRAVLGWGDTQLKIHLSRLLEMEYLLLFRRGLTYEYGLLWDGEEGGGAHLCGLLDVSEAVPAGEGSDTRSGLEAAQSVSGRGVVGSQSDSEKVMSGQSQQGLASEAVGVAENAAIRGKRKRAAAIAPNVNKEA</sequence>
<dbReference type="OrthoDB" id="7465087at2"/>
<dbReference type="PANTHER" id="PTHR30313:SF2">
    <property type="entry name" value="DNA PRIMASE"/>
    <property type="match status" value="1"/>
</dbReference>
<evidence type="ECO:0000313" key="11">
    <source>
        <dbReference type="Proteomes" id="UP000233778"/>
    </source>
</evidence>
<protein>
    <submittedName>
        <fullName evidence="9">DNA primase</fullName>
    </submittedName>
</protein>